<proteinExistence type="predicted"/>
<feature type="region of interest" description="Disordered" evidence="1">
    <location>
        <begin position="1"/>
        <end position="24"/>
    </location>
</feature>
<dbReference type="Proteomes" id="UP000654918">
    <property type="component" value="Unassembled WGS sequence"/>
</dbReference>
<dbReference type="EMBL" id="WIGO01000131">
    <property type="protein sequence ID" value="KAF6827854.1"/>
    <property type="molecule type" value="Genomic_DNA"/>
</dbReference>
<gene>
    <name evidence="2" type="ORF">CPLU01_08873</name>
</gene>
<comment type="caution">
    <text evidence="2">The sequence shown here is derived from an EMBL/GenBank/DDBJ whole genome shotgun (WGS) entry which is preliminary data.</text>
</comment>
<evidence type="ECO:0000313" key="2">
    <source>
        <dbReference type="EMBL" id="KAF6827854.1"/>
    </source>
</evidence>
<keyword evidence="3" id="KW-1185">Reference proteome</keyword>
<name>A0A8H6NC36_9PEZI</name>
<sequence length="229" mass="26283">MALLGQHEQIPEPTTALSPYATPHSSEISHPLQVIISQCQTETEIQRELWDDFEIHRRSAAMHLRLYLDHLQKTHAERPRHVYEFEDSEDDETIPMGTTREQWRLKIARDTLSRDLLAMQETLEMLTTRAPFSPSGRVLHASTLSASAVVLLLWESSHGREALVIVAAYVAGFIGYNWSSVWKSFEAVAIGSCRRKIEELHRRLPLHRVDERDPESLQGSFGLANFFRK</sequence>
<dbReference type="AlphaFoldDB" id="A0A8H6NC36"/>
<protein>
    <submittedName>
        <fullName evidence="2">Uncharacterized protein</fullName>
    </submittedName>
</protein>
<evidence type="ECO:0000256" key="1">
    <source>
        <dbReference type="SAM" id="MobiDB-lite"/>
    </source>
</evidence>
<accession>A0A8H6NC36</accession>
<evidence type="ECO:0000313" key="3">
    <source>
        <dbReference type="Proteomes" id="UP000654918"/>
    </source>
</evidence>
<organism evidence="2 3">
    <name type="scientific">Colletotrichum plurivorum</name>
    <dbReference type="NCBI Taxonomy" id="2175906"/>
    <lineage>
        <taxon>Eukaryota</taxon>
        <taxon>Fungi</taxon>
        <taxon>Dikarya</taxon>
        <taxon>Ascomycota</taxon>
        <taxon>Pezizomycotina</taxon>
        <taxon>Sordariomycetes</taxon>
        <taxon>Hypocreomycetidae</taxon>
        <taxon>Glomerellales</taxon>
        <taxon>Glomerellaceae</taxon>
        <taxon>Colletotrichum</taxon>
        <taxon>Colletotrichum orchidearum species complex</taxon>
    </lineage>
</organism>
<reference evidence="2" key="1">
    <citation type="journal article" date="2020" name="Phytopathology">
        <title>Genome Sequence Resources of Colletotrichum truncatum, C. plurivorum, C. musicola, and C. sojae: Four Species Pathogenic to Soybean (Glycine max).</title>
        <authorList>
            <person name="Rogerio F."/>
            <person name="Boufleur T.R."/>
            <person name="Ciampi-Guillardi M."/>
            <person name="Sukno S.A."/>
            <person name="Thon M.R."/>
            <person name="Massola Junior N.S."/>
            <person name="Baroncelli R."/>
        </authorList>
    </citation>
    <scope>NUCLEOTIDE SEQUENCE</scope>
    <source>
        <strain evidence="2">LFN00145</strain>
    </source>
</reference>